<dbReference type="Proteomes" id="UP000326877">
    <property type="component" value="Unassembled WGS sequence"/>
</dbReference>
<dbReference type="InterPro" id="IPR000639">
    <property type="entry name" value="Epox_hydrolase-like"/>
</dbReference>
<feature type="domain" description="AB hydrolase-1" evidence="3">
    <location>
        <begin position="28"/>
        <end position="143"/>
    </location>
</feature>
<dbReference type="PANTHER" id="PTHR43329">
    <property type="entry name" value="EPOXIDE HYDROLASE"/>
    <property type="match status" value="1"/>
</dbReference>
<keyword evidence="1 4" id="KW-0378">Hydrolase</keyword>
<dbReference type="OrthoDB" id="284184at2759"/>
<reference evidence="5 6" key="1">
    <citation type="submission" date="2019-04" db="EMBL/GenBank/DDBJ databases">
        <title>Aspergillus burnettii sp. nov., novel species from soil in southeast Queensland.</title>
        <authorList>
            <person name="Gilchrist C.L.M."/>
            <person name="Pitt J.I."/>
            <person name="Lange L."/>
            <person name="Lacey H.J."/>
            <person name="Vuong D."/>
            <person name="Midgley D.J."/>
            <person name="Greenfield P."/>
            <person name="Bradbury M."/>
            <person name="Lacey E."/>
            <person name="Busk P.K."/>
            <person name="Pilgaard B."/>
            <person name="Chooi Y.H."/>
            <person name="Piggott A.M."/>
        </authorList>
    </citation>
    <scope>NUCLEOTIDE SEQUENCE [LARGE SCALE GENOMIC DNA]</scope>
    <source>
        <strain evidence="5 6">FRR 5400</strain>
    </source>
</reference>
<evidence type="ECO:0000256" key="1">
    <source>
        <dbReference type="ARBA" id="ARBA00022801"/>
    </source>
</evidence>
<dbReference type="Gene3D" id="3.40.50.1820">
    <property type="entry name" value="alpha/beta hydrolase"/>
    <property type="match status" value="1"/>
</dbReference>
<organism evidence="4">
    <name type="scientific">Petromyces alliaceus</name>
    <name type="common">Aspergillus alliaceus</name>
    <dbReference type="NCBI Taxonomy" id="209559"/>
    <lineage>
        <taxon>Eukaryota</taxon>
        <taxon>Fungi</taxon>
        <taxon>Dikarya</taxon>
        <taxon>Ascomycota</taxon>
        <taxon>Pezizomycotina</taxon>
        <taxon>Eurotiomycetes</taxon>
        <taxon>Eurotiomycetidae</taxon>
        <taxon>Eurotiales</taxon>
        <taxon>Aspergillaceae</taxon>
        <taxon>Aspergillus</taxon>
        <taxon>Aspergillus subgen. Circumdati</taxon>
    </lineage>
</organism>
<proteinExistence type="inferred from homology"/>
<evidence type="ECO:0000313" key="5">
    <source>
        <dbReference type="EMBL" id="KAF5860594.1"/>
    </source>
</evidence>
<reference evidence="4" key="2">
    <citation type="submission" date="2019-04" db="EMBL/GenBank/DDBJ databases">
        <title>Friends and foes A comparative genomics studyof 23 Aspergillus species from section Flavi.</title>
        <authorList>
            <consortium name="DOE Joint Genome Institute"/>
            <person name="Kjaerbolling I."/>
            <person name="Vesth T."/>
            <person name="Frisvad J.C."/>
            <person name="Nybo J.L."/>
            <person name="Theobald S."/>
            <person name="Kildgaard S."/>
            <person name="Isbrandt T."/>
            <person name="Kuo A."/>
            <person name="Sato A."/>
            <person name="Lyhne E.K."/>
            <person name="Kogle M.E."/>
            <person name="Wiebenga A."/>
            <person name="Kun R.S."/>
            <person name="Lubbers R.J."/>
            <person name="Makela M.R."/>
            <person name="Barry K."/>
            <person name="Chovatia M."/>
            <person name="Clum A."/>
            <person name="Daum C."/>
            <person name="Haridas S."/>
            <person name="He G."/>
            <person name="LaButti K."/>
            <person name="Lipzen A."/>
            <person name="Mondo S."/>
            <person name="Riley R."/>
            <person name="Salamov A."/>
            <person name="Simmons B.A."/>
            <person name="Magnuson J.K."/>
            <person name="Henrissat B."/>
            <person name="Mortensen U.H."/>
            <person name="Larsen T.O."/>
            <person name="Devries R.P."/>
            <person name="Grigoriev I.V."/>
            <person name="Machida M."/>
            <person name="Baker S.E."/>
            <person name="Andersen M.R."/>
        </authorList>
    </citation>
    <scope>NUCLEOTIDE SEQUENCE [LARGE SCALE GENOMIC DNA]</scope>
    <source>
        <strain evidence="4">IBT 14317</strain>
    </source>
</reference>
<dbReference type="AlphaFoldDB" id="A0A5N7CLY0"/>
<dbReference type="EMBL" id="SPNV01000125">
    <property type="protein sequence ID" value="KAF5860594.1"/>
    <property type="molecule type" value="Genomic_DNA"/>
</dbReference>
<keyword evidence="6" id="KW-1185">Reference proteome</keyword>
<name>A0A5N7CLY0_PETAA</name>
<dbReference type="Pfam" id="PF00561">
    <property type="entry name" value="Abhydrolase_1"/>
    <property type="match status" value="1"/>
</dbReference>
<evidence type="ECO:0000313" key="6">
    <source>
        <dbReference type="Proteomes" id="UP000541154"/>
    </source>
</evidence>
<gene>
    <name evidence="4" type="ORF">BDV23DRAFT_146237</name>
    <name evidence="5" type="ORF">ETB97_001368</name>
</gene>
<dbReference type="SUPFAM" id="SSF53474">
    <property type="entry name" value="alpha/beta-Hydrolases"/>
    <property type="match status" value="1"/>
</dbReference>
<dbReference type="GO" id="GO:0016787">
    <property type="term" value="F:hydrolase activity"/>
    <property type="evidence" value="ECO:0007669"/>
    <property type="project" value="UniProtKB-KW"/>
</dbReference>
<evidence type="ECO:0000313" key="4">
    <source>
        <dbReference type="EMBL" id="KAE8395144.1"/>
    </source>
</evidence>
<dbReference type="Proteomes" id="UP000541154">
    <property type="component" value="Unassembled WGS sequence"/>
</dbReference>
<accession>A0A8H6E5W2</accession>
<dbReference type="PRINTS" id="PR00111">
    <property type="entry name" value="ABHYDROLASE"/>
</dbReference>
<dbReference type="InterPro" id="IPR029058">
    <property type="entry name" value="AB_hydrolase_fold"/>
</dbReference>
<accession>A0A5N7CLY0</accession>
<comment type="similarity">
    <text evidence="2">Belongs to the AB hydrolase superfamily. Epoxide hydrolase family.</text>
</comment>
<dbReference type="EMBL" id="ML735220">
    <property type="protein sequence ID" value="KAE8395144.1"/>
    <property type="molecule type" value="Genomic_DNA"/>
</dbReference>
<sequence length="354" mass="39556">MATITEHYVVYADNKRIHYLAAGPVYGPLVLFIHGWPGTAITWKAQIDAFASVGFRAIAPDMPGYGKSTARRVVDDYSQEALVDGMMALLADTGRNAAIWVGHDWGAGVTSSVATQHPEAIKALVNLCVPFHTIERGWSGFLPLVNRDYYPADKYEFGQWDYMKNYEENFEKTIEWFDKDVAGFCKAGLQPSKPPASRVDPAMASVRKNGGWLGGIPKPPSVDVTGPPALPEDVFDSFVRDMQNTGFWPGSAYYLHHARNAEYNGKREGKLSQPVLFIHAARDLVCETKTSRLIEPMRDSCRNLTECTIEAGHFVHYEKPEEVQAAIFRFIVEELPTEWPGFWTAGYTKKISVV</sequence>
<protein>
    <submittedName>
        <fullName evidence="4">Alpha/Beta hydrolase protein</fullName>
    </submittedName>
</protein>
<evidence type="ECO:0000256" key="2">
    <source>
        <dbReference type="ARBA" id="ARBA00038334"/>
    </source>
</evidence>
<dbReference type="InterPro" id="IPR000073">
    <property type="entry name" value="AB_hydrolase_1"/>
</dbReference>
<dbReference type="PRINTS" id="PR00412">
    <property type="entry name" value="EPOXHYDRLASE"/>
</dbReference>
<evidence type="ECO:0000259" key="3">
    <source>
        <dbReference type="Pfam" id="PF00561"/>
    </source>
</evidence>